<reference evidence="3" key="1">
    <citation type="submission" date="2016-11" db="UniProtKB">
        <authorList>
            <consortium name="WormBaseParasite"/>
        </authorList>
    </citation>
    <scope>IDENTIFICATION</scope>
</reference>
<evidence type="ECO:0000313" key="2">
    <source>
        <dbReference type="Proteomes" id="UP000095287"/>
    </source>
</evidence>
<evidence type="ECO:0000313" key="3">
    <source>
        <dbReference type="WBParaSite" id="L893_g14291.t1"/>
    </source>
</evidence>
<proteinExistence type="predicted"/>
<name>A0A1I7YA64_9BILA</name>
<feature type="region of interest" description="Disordered" evidence="1">
    <location>
        <begin position="28"/>
        <end position="49"/>
    </location>
</feature>
<dbReference type="AlphaFoldDB" id="A0A1I7YA64"/>
<organism evidence="2 3">
    <name type="scientific">Steinernema glaseri</name>
    <dbReference type="NCBI Taxonomy" id="37863"/>
    <lineage>
        <taxon>Eukaryota</taxon>
        <taxon>Metazoa</taxon>
        <taxon>Ecdysozoa</taxon>
        <taxon>Nematoda</taxon>
        <taxon>Chromadorea</taxon>
        <taxon>Rhabditida</taxon>
        <taxon>Tylenchina</taxon>
        <taxon>Panagrolaimomorpha</taxon>
        <taxon>Strongyloidoidea</taxon>
        <taxon>Steinernematidae</taxon>
        <taxon>Steinernema</taxon>
    </lineage>
</organism>
<accession>A0A1I7YA64</accession>
<protein>
    <submittedName>
        <fullName evidence="3">Uncharacterized protein</fullName>
    </submittedName>
</protein>
<dbReference type="WBParaSite" id="L893_g14291.t1">
    <property type="protein sequence ID" value="L893_g14291.t1"/>
    <property type="gene ID" value="L893_g14291"/>
</dbReference>
<evidence type="ECO:0000256" key="1">
    <source>
        <dbReference type="SAM" id="MobiDB-lite"/>
    </source>
</evidence>
<sequence length="66" mass="7802">MRYEKTVLRRSLSNYDIAPSWPQVARRRRRGRRWPTLGSDIPMPRASAPDNPKFGVVQLRYCTRVD</sequence>
<dbReference type="Proteomes" id="UP000095287">
    <property type="component" value="Unplaced"/>
</dbReference>
<keyword evidence="2" id="KW-1185">Reference proteome</keyword>